<gene>
    <name evidence="2" type="ORF">CSUB01_09196</name>
</gene>
<evidence type="ECO:0000256" key="1">
    <source>
        <dbReference type="SAM" id="MobiDB-lite"/>
    </source>
</evidence>
<protein>
    <submittedName>
        <fullName evidence="2">Uncharacterized protein</fullName>
    </submittedName>
</protein>
<feature type="compositionally biased region" description="Basic residues" evidence="1">
    <location>
        <begin position="217"/>
        <end position="229"/>
    </location>
</feature>
<evidence type="ECO:0000313" key="3">
    <source>
        <dbReference type="Proteomes" id="UP000027238"/>
    </source>
</evidence>
<dbReference type="STRING" id="1173701.A0A066XLX8"/>
<feature type="compositionally biased region" description="Basic and acidic residues" evidence="1">
    <location>
        <begin position="454"/>
        <end position="466"/>
    </location>
</feature>
<dbReference type="AlphaFoldDB" id="A0A066XLX8"/>
<dbReference type="EMBL" id="JMSE01000431">
    <property type="protein sequence ID" value="KDN69947.1"/>
    <property type="molecule type" value="Genomic_DNA"/>
</dbReference>
<feature type="region of interest" description="Disordered" evidence="1">
    <location>
        <begin position="441"/>
        <end position="474"/>
    </location>
</feature>
<keyword evidence="3" id="KW-1185">Reference proteome</keyword>
<dbReference type="OrthoDB" id="4777753at2759"/>
<feature type="region of interest" description="Disordered" evidence="1">
    <location>
        <begin position="217"/>
        <end position="270"/>
    </location>
</feature>
<reference evidence="3" key="1">
    <citation type="journal article" date="2014" name="Genome Announc.">
        <title>Draft genome sequence of Colletotrichum sublineola, a destructive pathogen of cultivated sorghum.</title>
        <authorList>
            <person name="Baroncelli R."/>
            <person name="Sanz-Martin J.M."/>
            <person name="Rech G.E."/>
            <person name="Sukno S.A."/>
            <person name="Thon M.R."/>
        </authorList>
    </citation>
    <scope>NUCLEOTIDE SEQUENCE [LARGE SCALE GENOMIC DNA]</scope>
    <source>
        <strain evidence="3">TX430BB</strain>
    </source>
</reference>
<accession>A0A066XLX8</accession>
<comment type="caution">
    <text evidence="2">The sequence shown here is derived from an EMBL/GenBank/DDBJ whole genome shotgun (WGS) entry which is preliminary data.</text>
</comment>
<dbReference type="HOGENOM" id="CLU_576187_0_0_1"/>
<dbReference type="eggNOG" id="ENOG502T4JS">
    <property type="taxonomic scope" value="Eukaryota"/>
</dbReference>
<proteinExistence type="predicted"/>
<dbReference type="OMA" id="VERISQW"/>
<dbReference type="Proteomes" id="UP000027238">
    <property type="component" value="Unassembled WGS sequence"/>
</dbReference>
<evidence type="ECO:0000313" key="2">
    <source>
        <dbReference type="EMBL" id="KDN69947.1"/>
    </source>
</evidence>
<name>A0A066XLX8_COLSU</name>
<organism evidence="2 3">
    <name type="scientific">Colletotrichum sublineola</name>
    <name type="common">Sorghum anthracnose fungus</name>
    <dbReference type="NCBI Taxonomy" id="1173701"/>
    <lineage>
        <taxon>Eukaryota</taxon>
        <taxon>Fungi</taxon>
        <taxon>Dikarya</taxon>
        <taxon>Ascomycota</taxon>
        <taxon>Pezizomycotina</taxon>
        <taxon>Sordariomycetes</taxon>
        <taxon>Hypocreomycetidae</taxon>
        <taxon>Glomerellales</taxon>
        <taxon>Glomerellaceae</taxon>
        <taxon>Colletotrichum</taxon>
        <taxon>Colletotrichum graminicola species complex</taxon>
    </lineage>
</organism>
<sequence length="474" mass="54165">MCNTRNHSYDDCKKLPPGGDELLQHHMEWLIRRRSHLPMIFSKVDIWILILGFPDYDGGYPWSMTFTKDMGTKGVPVIIQNQKHNHGKVNTGIVDPPTSSLTDIKLRVNFEIPQEVDTRYFRNNLLAQGTVHRSSLLSLLETQNLSEAQRNRLQQTPMPTEKNALAKVYRAGAISAPVFSQNTAFAEAFGDLLLHDNPGGIAEFAFLTTLKNEALRRHKKEKKKEKKHQASQSRRQDKPVIATDPCEKQSSEHSALTPLSDSGRRTDTGQRTEARLENYIHLHVRIDVTQRKLPDGRSAQVLLLGLVEHAYNLRFSRLGLLQVYDMVICWASRVDSDGVSVSLKSAFDGCNQITEDIVAGEDRIAELAGLEKRLERFMPDISQFDEAVERISQWMERHKHKLVSSPEDRERRLRNWCKKRDELGDMGNDLLEQACQQAVEAKTREWKKSKRRTERAGIDGDTDGARPTKRRRKG</sequence>